<accession>A0ABR0SFC8</accession>
<feature type="compositionally biased region" description="Basic and acidic residues" evidence="1">
    <location>
        <begin position="77"/>
        <end position="87"/>
    </location>
</feature>
<protein>
    <submittedName>
        <fullName evidence="3">V-type ATPase assembly factor pkr1</fullName>
    </submittedName>
</protein>
<keyword evidence="2" id="KW-0812">Transmembrane</keyword>
<feature type="compositionally biased region" description="Basic and acidic residues" evidence="1">
    <location>
        <begin position="169"/>
        <end position="182"/>
    </location>
</feature>
<proteinExistence type="predicted"/>
<keyword evidence="4" id="KW-1185">Reference proteome</keyword>
<organism evidence="3 4">
    <name type="scientific">Cladobotryum mycophilum</name>
    <dbReference type="NCBI Taxonomy" id="491253"/>
    <lineage>
        <taxon>Eukaryota</taxon>
        <taxon>Fungi</taxon>
        <taxon>Dikarya</taxon>
        <taxon>Ascomycota</taxon>
        <taxon>Pezizomycotina</taxon>
        <taxon>Sordariomycetes</taxon>
        <taxon>Hypocreomycetidae</taxon>
        <taxon>Hypocreales</taxon>
        <taxon>Hypocreaceae</taxon>
        <taxon>Cladobotryum</taxon>
    </lineage>
</organism>
<reference evidence="3 4" key="1">
    <citation type="submission" date="2024-01" db="EMBL/GenBank/DDBJ databases">
        <title>Complete genome of Cladobotryum mycophilum ATHUM6906.</title>
        <authorList>
            <person name="Christinaki A.C."/>
            <person name="Myridakis A.I."/>
            <person name="Kouvelis V.N."/>
        </authorList>
    </citation>
    <scope>NUCLEOTIDE SEQUENCE [LARGE SCALE GENOMIC DNA]</scope>
    <source>
        <strain evidence="3 4">ATHUM6906</strain>
    </source>
</reference>
<evidence type="ECO:0000256" key="1">
    <source>
        <dbReference type="SAM" id="MobiDB-lite"/>
    </source>
</evidence>
<dbReference type="Pfam" id="PF08636">
    <property type="entry name" value="Pkr1"/>
    <property type="match status" value="1"/>
</dbReference>
<dbReference type="PANTHER" id="PTHR28251:SF1">
    <property type="entry name" value="V-TYPE ATPASE ASSEMBLY FACTOR PKR1"/>
    <property type="match status" value="1"/>
</dbReference>
<gene>
    <name evidence="3" type="ORF">PT974_09143</name>
</gene>
<name>A0ABR0SFC8_9HYPO</name>
<evidence type="ECO:0000256" key="2">
    <source>
        <dbReference type="SAM" id="Phobius"/>
    </source>
</evidence>
<evidence type="ECO:0000313" key="4">
    <source>
        <dbReference type="Proteomes" id="UP001338125"/>
    </source>
</evidence>
<sequence length="182" mass="19541">MSSFFVELWESIFTPGPTPTILKATNITFAALQIVLGALLFATFSVHFVVLSVLCAGLWWSINWFATELAAAQAREEEEKKRKEKENLPTATGIAGSGDSDTEVETRPRSVNRSGGGTGKAKRPAASADVEPLEHVGQVKQRGVGGSGSSEGPSLLGTQSSVSTEDEWEKVSENENEKDKDQ</sequence>
<dbReference type="InterPro" id="IPR013945">
    <property type="entry name" value="Pkr1"/>
</dbReference>
<keyword evidence="2" id="KW-0472">Membrane</keyword>
<dbReference type="PANTHER" id="PTHR28251">
    <property type="entry name" value="V-TYPE ATPASE ASSEMBLY FACTOR PKR1"/>
    <property type="match status" value="1"/>
</dbReference>
<dbReference type="Proteomes" id="UP001338125">
    <property type="component" value="Unassembled WGS sequence"/>
</dbReference>
<feature type="transmembrane region" description="Helical" evidence="2">
    <location>
        <begin position="20"/>
        <end position="41"/>
    </location>
</feature>
<keyword evidence="2" id="KW-1133">Transmembrane helix</keyword>
<feature type="region of interest" description="Disordered" evidence="1">
    <location>
        <begin position="77"/>
        <end position="182"/>
    </location>
</feature>
<dbReference type="EMBL" id="JAVFKD010000014">
    <property type="protein sequence ID" value="KAK5990868.1"/>
    <property type="molecule type" value="Genomic_DNA"/>
</dbReference>
<comment type="caution">
    <text evidence="3">The sequence shown here is derived from an EMBL/GenBank/DDBJ whole genome shotgun (WGS) entry which is preliminary data.</text>
</comment>
<evidence type="ECO:0000313" key="3">
    <source>
        <dbReference type="EMBL" id="KAK5990868.1"/>
    </source>
</evidence>